<accession>W9QRT6</accession>
<dbReference type="AlphaFoldDB" id="W9QRT6"/>
<keyword evidence="3" id="KW-1185">Reference proteome</keyword>
<evidence type="ECO:0000313" key="3">
    <source>
        <dbReference type="Proteomes" id="UP000030645"/>
    </source>
</evidence>
<evidence type="ECO:0000256" key="1">
    <source>
        <dbReference type="SAM" id="MobiDB-lite"/>
    </source>
</evidence>
<dbReference type="Proteomes" id="UP000030645">
    <property type="component" value="Unassembled WGS sequence"/>
</dbReference>
<name>W9QRT6_9ROSA</name>
<dbReference type="EMBL" id="KE343698">
    <property type="protein sequence ID" value="EXB38566.1"/>
    <property type="molecule type" value="Genomic_DNA"/>
</dbReference>
<feature type="region of interest" description="Disordered" evidence="1">
    <location>
        <begin position="36"/>
        <end position="60"/>
    </location>
</feature>
<feature type="compositionally biased region" description="Acidic residues" evidence="1">
    <location>
        <begin position="41"/>
        <end position="57"/>
    </location>
</feature>
<reference evidence="3" key="1">
    <citation type="submission" date="2013-01" db="EMBL/GenBank/DDBJ databases">
        <title>Draft Genome Sequence of a Mulberry Tree, Morus notabilis C.K. Schneid.</title>
        <authorList>
            <person name="He N."/>
            <person name="Zhao S."/>
        </authorList>
    </citation>
    <scope>NUCLEOTIDE SEQUENCE</scope>
</reference>
<evidence type="ECO:0000313" key="2">
    <source>
        <dbReference type="EMBL" id="EXB38566.1"/>
    </source>
</evidence>
<protein>
    <submittedName>
        <fullName evidence="2">Uncharacterized protein</fullName>
    </submittedName>
</protein>
<gene>
    <name evidence="2" type="ORF">L484_008594</name>
</gene>
<organism evidence="2 3">
    <name type="scientific">Morus notabilis</name>
    <dbReference type="NCBI Taxonomy" id="981085"/>
    <lineage>
        <taxon>Eukaryota</taxon>
        <taxon>Viridiplantae</taxon>
        <taxon>Streptophyta</taxon>
        <taxon>Embryophyta</taxon>
        <taxon>Tracheophyta</taxon>
        <taxon>Spermatophyta</taxon>
        <taxon>Magnoliopsida</taxon>
        <taxon>eudicotyledons</taxon>
        <taxon>Gunneridae</taxon>
        <taxon>Pentapetalae</taxon>
        <taxon>rosids</taxon>
        <taxon>fabids</taxon>
        <taxon>Rosales</taxon>
        <taxon>Moraceae</taxon>
        <taxon>Moreae</taxon>
        <taxon>Morus</taxon>
    </lineage>
</organism>
<proteinExistence type="predicted"/>
<sequence length="82" mass="9211">MSGELQFHVVMTIFREKGLGNHYTIGFHDDVNGRVHHDSLSEDSDELSSESSEDEFSDVVGRSKKKSFPVVKSNDIQPLDLC</sequence>